<keyword evidence="6 10" id="KW-0547">Nucleotide-binding</keyword>
<dbReference type="GO" id="GO:0005524">
    <property type="term" value="F:ATP binding"/>
    <property type="evidence" value="ECO:0007669"/>
    <property type="project" value="UniProtKB-UniRule"/>
</dbReference>
<dbReference type="Proteomes" id="UP000885759">
    <property type="component" value="Unassembled WGS sequence"/>
</dbReference>
<keyword evidence="5 10" id="KW-0819">tRNA processing</keyword>
<comment type="caution">
    <text evidence="10">Lacks conserved residue(s) required for the propagation of feature annotation.</text>
</comment>
<evidence type="ECO:0000256" key="7">
    <source>
        <dbReference type="ARBA" id="ARBA00022840"/>
    </source>
</evidence>
<comment type="function">
    <text evidence="2 10 12">Catalyzes the transfer of a dimethylallyl group onto the adenine at position 37 in tRNAs that read codons beginning with uridine, leading to the formation of N6-(dimethylallyl)adenosine (i(6)A).</text>
</comment>
<feature type="binding site" evidence="10">
    <location>
        <begin position="10"/>
        <end position="17"/>
    </location>
    <ligand>
        <name>ATP</name>
        <dbReference type="ChEBI" id="CHEBI:30616"/>
    </ligand>
</feature>
<evidence type="ECO:0000256" key="8">
    <source>
        <dbReference type="ARBA" id="ARBA00022842"/>
    </source>
</evidence>
<name>A0A7C4V796_9DEIN</name>
<comment type="cofactor">
    <cofactor evidence="1 10">
        <name>Mg(2+)</name>
        <dbReference type="ChEBI" id="CHEBI:18420"/>
    </cofactor>
</comment>
<keyword evidence="4 10" id="KW-0808">Transferase</keyword>
<evidence type="ECO:0000256" key="11">
    <source>
        <dbReference type="RuleBase" id="RU003783"/>
    </source>
</evidence>
<comment type="similarity">
    <text evidence="3 10 13">Belongs to the IPP transferase family.</text>
</comment>
<gene>
    <name evidence="10 14" type="primary">miaA</name>
    <name evidence="14" type="ORF">ENK37_07045</name>
</gene>
<sequence>MNRVVPVLTGPSASGKSSLALWLSERRPIEIVSADATMVYRGLDIGTDKPTPRERARVVHHLVDVVEPSEPYDVVRWVEAAEAAIEDVLSRGRLPLVVGGTVYYLRALTEGLPTVPPPDPAMQARLQEELRRRGEEALLDELAAVSPTDARRVAGNPRRLVRALEVLRATGRPPAAFPPRPPRYRYAKLVLWPERPALKEKVWARARWQFEHGLIDEVRVLLERYPEMPTALQSIGYKEVVRYLRGEWSYEEALEADRRAVWRLIKRQYTWLRREPGDVTYLPHAGVEAREGLAFWMTRRFPLP</sequence>
<evidence type="ECO:0000256" key="9">
    <source>
        <dbReference type="ARBA" id="ARBA00049563"/>
    </source>
</evidence>
<evidence type="ECO:0000256" key="10">
    <source>
        <dbReference type="HAMAP-Rule" id="MF_00185"/>
    </source>
</evidence>
<evidence type="ECO:0000256" key="1">
    <source>
        <dbReference type="ARBA" id="ARBA00001946"/>
    </source>
</evidence>
<dbReference type="PANTHER" id="PTHR11088">
    <property type="entry name" value="TRNA DIMETHYLALLYLTRANSFERASE"/>
    <property type="match status" value="1"/>
</dbReference>
<dbReference type="Gene3D" id="1.10.20.140">
    <property type="match status" value="1"/>
</dbReference>
<dbReference type="InterPro" id="IPR027417">
    <property type="entry name" value="P-loop_NTPase"/>
</dbReference>
<reference evidence="14" key="1">
    <citation type="journal article" date="2020" name="mSystems">
        <title>Genome- and Community-Level Interaction Insights into Carbon Utilization and Element Cycling Functions of Hydrothermarchaeota in Hydrothermal Sediment.</title>
        <authorList>
            <person name="Zhou Z."/>
            <person name="Liu Y."/>
            <person name="Xu W."/>
            <person name="Pan J."/>
            <person name="Luo Z.H."/>
            <person name="Li M."/>
        </authorList>
    </citation>
    <scope>NUCLEOTIDE SEQUENCE [LARGE SCALE GENOMIC DNA]</scope>
    <source>
        <strain evidence="14">HyVt-570</strain>
    </source>
</reference>
<dbReference type="GO" id="GO:0052381">
    <property type="term" value="F:tRNA dimethylallyltransferase activity"/>
    <property type="evidence" value="ECO:0007669"/>
    <property type="project" value="UniProtKB-UniRule"/>
</dbReference>
<dbReference type="PANTHER" id="PTHR11088:SF60">
    <property type="entry name" value="TRNA DIMETHYLALLYLTRANSFERASE"/>
    <property type="match status" value="1"/>
</dbReference>
<evidence type="ECO:0000256" key="13">
    <source>
        <dbReference type="RuleBase" id="RU003785"/>
    </source>
</evidence>
<dbReference type="Pfam" id="PF01715">
    <property type="entry name" value="IPPT"/>
    <property type="match status" value="1"/>
</dbReference>
<comment type="subunit">
    <text evidence="10">Monomer.</text>
</comment>
<evidence type="ECO:0000256" key="2">
    <source>
        <dbReference type="ARBA" id="ARBA00003213"/>
    </source>
</evidence>
<dbReference type="GO" id="GO:0006400">
    <property type="term" value="P:tRNA modification"/>
    <property type="evidence" value="ECO:0007669"/>
    <property type="project" value="TreeGrafter"/>
</dbReference>
<proteinExistence type="inferred from homology"/>
<dbReference type="SUPFAM" id="SSF52540">
    <property type="entry name" value="P-loop containing nucleoside triphosphate hydrolases"/>
    <property type="match status" value="1"/>
</dbReference>
<evidence type="ECO:0000256" key="5">
    <source>
        <dbReference type="ARBA" id="ARBA00022694"/>
    </source>
</evidence>
<comment type="caution">
    <text evidence="14">The sequence shown here is derived from an EMBL/GenBank/DDBJ whole genome shotgun (WGS) entry which is preliminary data.</text>
</comment>
<accession>A0A7C4V796</accession>
<dbReference type="InterPro" id="IPR018022">
    <property type="entry name" value="IPT"/>
</dbReference>
<feature type="site" description="Interaction with substrate tRNA" evidence="10">
    <location>
        <position position="101"/>
    </location>
</feature>
<dbReference type="HAMAP" id="MF_00185">
    <property type="entry name" value="IPP_trans"/>
    <property type="match status" value="1"/>
</dbReference>
<evidence type="ECO:0000256" key="3">
    <source>
        <dbReference type="ARBA" id="ARBA00005842"/>
    </source>
</evidence>
<dbReference type="EMBL" id="DRPZ01000187">
    <property type="protein sequence ID" value="HGY09789.1"/>
    <property type="molecule type" value="Genomic_DNA"/>
</dbReference>
<dbReference type="Gene3D" id="3.40.50.300">
    <property type="entry name" value="P-loop containing nucleotide triphosphate hydrolases"/>
    <property type="match status" value="1"/>
</dbReference>
<evidence type="ECO:0000256" key="12">
    <source>
        <dbReference type="RuleBase" id="RU003784"/>
    </source>
</evidence>
<keyword evidence="7 10" id="KW-0067">ATP-binding</keyword>
<organism evidence="14">
    <name type="scientific">Oceanithermus profundus</name>
    <dbReference type="NCBI Taxonomy" id="187137"/>
    <lineage>
        <taxon>Bacteria</taxon>
        <taxon>Thermotogati</taxon>
        <taxon>Deinococcota</taxon>
        <taxon>Deinococci</taxon>
        <taxon>Thermales</taxon>
        <taxon>Thermaceae</taxon>
        <taxon>Oceanithermus</taxon>
    </lineage>
</organism>
<evidence type="ECO:0000313" key="14">
    <source>
        <dbReference type="EMBL" id="HGY09789.1"/>
    </source>
</evidence>
<protein>
    <recommendedName>
        <fullName evidence="10">tRNA dimethylallyltransferase</fullName>
        <ecNumber evidence="10">2.5.1.75</ecNumber>
    </recommendedName>
    <alternativeName>
        <fullName evidence="10">Dimethylallyl diphosphate:tRNA dimethylallyltransferase</fullName>
        <shortName evidence="10">DMAPP:tRNA dimethylallyltransferase</shortName>
        <shortName evidence="10">DMATase</shortName>
    </alternativeName>
    <alternativeName>
        <fullName evidence="10">Isopentenyl-diphosphate:tRNA isopentenyltransferase</fullName>
        <shortName evidence="10">IPP transferase</shortName>
        <shortName evidence="10">IPPT</shortName>
        <shortName evidence="10">IPTase</shortName>
    </alternativeName>
</protein>
<dbReference type="InterPro" id="IPR039657">
    <property type="entry name" value="Dimethylallyltransferase"/>
</dbReference>
<feature type="binding site" evidence="10">
    <location>
        <begin position="12"/>
        <end position="17"/>
    </location>
    <ligand>
        <name>substrate</name>
    </ligand>
</feature>
<keyword evidence="8 10" id="KW-0460">Magnesium</keyword>
<evidence type="ECO:0000256" key="6">
    <source>
        <dbReference type="ARBA" id="ARBA00022741"/>
    </source>
</evidence>
<comment type="catalytic activity">
    <reaction evidence="9 10 11">
        <text>adenosine(37) in tRNA + dimethylallyl diphosphate = N(6)-dimethylallyladenosine(37) in tRNA + diphosphate</text>
        <dbReference type="Rhea" id="RHEA:26482"/>
        <dbReference type="Rhea" id="RHEA-COMP:10162"/>
        <dbReference type="Rhea" id="RHEA-COMP:10375"/>
        <dbReference type="ChEBI" id="CHEBI:33019"/>
        <dbReference type="ChEBI" id="CHEBI:57623"/>
        <dbReference type="ChEBI" id="CHEBI:74411"/>
        <dbReference type="ChEBI" id="CHEBI:74415"/>
        <dbReference type="EC" id="2.5.1.75"/>
    </reaction>
</comment>
<dbReference type="EC" id="2.5.1.75" evidence="10"/>
<evidence type="ECO:0000256" key="4">
    <source>
        <dbReference type="ARBA" id="ARBA00022679"/>
    </source>
</evidence>
<dbReference type="NCBIfam" id="TIGR00174">
    <property type="entry name" value="miaA"/>
    <property type="match status" value="1"/>
</dbReference>
<dbReference type="AlphaFoldDB" id="A0A7C4V796"/>